<name>A0A1G9MSX8_9RHOB</name>
<reference evidence="2" key="1">
    <citation type="submission" date="2016-10" db="EMBL/GenBank/DDBJ databases">
        <authorList>
            <person name="Varghese N."/>
            <person name="Submissions S."/>
        </authorList>
    </citation>
    <scope>NUCLEOTIDE SEQUENCE [LARGE SCALE GENOMIC DNA]</scope>
    <source>
        <strain evidence="2">CGMCC 1.7655</strain>
    </source>
</reference>
<organism evidence="1 2">
    <name type="scientific">Paracoccus chinensis</name>
    <dbReference type="NCBI Taxonomy" id="525640"/>
    <lineage>
        <taxon>Bacteria</taxon>
        <taxon>Pseudomonadati</taxon>
        <taxon>Pseudomonadota</taxon>
        <taxon>Alphaproteobacteria</taxon>
        <taxon>Rhodobacterales</taxon>
        <taxon>Paracoccaceae</taxon>
        <taxon>Paracoccus</taxon>
    </lineage>
</organism>
<dbReference type="EMBL" id="FNGE01000023">
    <property type="protein sequence ID" value="SDL77223.1"/>
    <property type="molecule type" value="Genomic_DNA"/>
</dbReference>
<keyword evidence="2" id="KW-1185">Reference proteome</keyword>
<proteinExistence type="predicted"/>
<sequence>MSTPITNSAPNVVSEDGLKEELSRGWQIEVICKKAGEKRQANWHGAWGIRIISPDGKNERTLVTYRKDMEQRLFRTINGLVSFLVECGINRPTVPLSEGQRALQEKD</sequence>
<dbReference type="RefSeq" id="WP_245688966.1">
    <property type="nucleotide sequence ID" value="NZ_FNGE01000023.1"/>
</dbReference>
<protein>
    <submittedName>
        <fullName evidence="1">Uncharacterized protein</fullName>
    </submittedName>
</protein>
<dbReference type="STRING" id="525640.SAMN04487971_12326"/>
<evidence type="ECO:0000313" key="1">
    <source>
        <dbReference type="EMBL" id="SDL77223.1"/>
    </source>
</evidence>
<evidence type="ECO:0000313" key="2">
    <source>
        <dbReference type="Proteomes" id="UP000199555"/>
    </source>
</evidence>
<dbReference type="Proteomes" id="UP000199555">
    <property type="component" value="Unassembled WGS sequence"/>
</dbReference>
<accession>A0A1G9MSX8</accession>
<dbReference type="AlphaFoldDB" id="A0A1G9MSX8"/>
<gene>
    <name evidence="1" type="ORF">SAMN04487971_12326</name>
</gene>